<feature type="compositionally biased region" description="Low complexity" evidence="1">
    <location>
        <begin position="1"/>
        <end position="20"/>
    </location>
</feature>
<dbReference type="InterPro" id="IPR036296">
    <property type="entry name" value="SKP1-like_dim_sf"/>
</dbReference>
<protein>
    <submittedName>
        <fullName evidence="2">Uncharacterized protein</fullName>
    </submittedName>
</protein>
<evidence type="ECO:0000313" key="2">
    <source>
        <dbReference type="EnsemblMetazoa" id="AMAM005467-PA"/>
    </source>
</evidence>
<name>A0A182SF06_9DIPT</name>
<dbReference type="Gene3D" id="3.30.710.10">
    <property type="entry name" value="Potassium Channel Kv1.1, Chain A"/>
    <property type="match status" value="1"/>
</dbReference>
<dbReference type="InterPro" id="IPR011333">
    <property type="entry name" value="SKP1/BTB/POZ_sf"/>
</dbReference>
<dbReference type="AlphaFoldDB" id="A0A182SF06"/>
<dbReference type="VEuPathDB" id="VectorBase:AMAM005467"/>
<organism evidence="2 3">
    <name type="scientific">Anopheles maculatus</name>
    <dbReference type="NCBI Taxonomy" id="74869"/>
    <lineage>
        <taxon>Eukaryota</taxon>
        <taxon>Metazoa</taxon>
        <taxon>Ecdysozoa</taxon>
        <taxon>Arthropoda</taxon>
        <taxon>Hexapoda</taxon>
        <taxon>Insecta</taxon>
        <taxon>Pterygota</taxon>
        <taxon>Neoptera</taxon>
        <taxon>Endopterygota</taxon>
        <taxon>Diptera</taxon>
        <taxon>Nematocera</taxon>
        <taxon>Culicoidea</taxon>
        <taxon>Culicidae</taxon>
        <taxon>Anophelinae</taxon>
        <taxon>Anopheles</taxon>
        <taxon>Anopheles maculatus group</taxon>
    </lineage>
</organism>
<dbReference type="Proteomes" id="UP000075901">
    <property type="component" value="Unassembled WGS sequence"/>
</dbReference>
<dbReference type="GO" id="GO:0006511">
    <property type="term" value="P:ubiquitin-dependent protein catabolic process"/>
    <property type="evidence" value="ECO:0007669"/>
    <property type="project" value="InterPro"/>
</dbReference>
<dbReference type="SUPFAM" id="SSF81382">
    <property type="entry name" value="Skp1 dimerisation domain-like"/>
    <property type="match status" value="1"/>
</dbReference>
<proteinExistence type="predicted"/>
<reference evidence="2" key="2">
    <citation type="submission" date="2020-05" db="UniProtKB">
        <authorList>
            <consortium name="EnsemblMetazoa"/>
        </authorList>
    </citation>
    <scope>IDENTIFICATION</scope>
    <source>
        <strain evidence="2">maculatus3</strain>
    </source>
</reference>
<evidence type="ECO:0000256" key="1">
    <source>
        <dbReference type="SAM" id="MobiDB-lite"/>
    </source>
</evidence>
<reference evidence="3" key="1">
    <citation type="submission" date="2013-09" db="EMBL/GenBank/DDBJ databases">
        <title>The Genome Sequence of Anopheles maculatus species B.</title>
        <authorList>
            <consortium name="The Broad Institute Genomics Platform"/>
            <person name="Neafsey D.E."/>
            <person name="Besansky N."/>
            <person name="Howell P."/>
            <person name="Walton C."/>
            <person name="Young S.K."/>
            <person name="Zeng Q."/>
            <person name="Gargeya S."/>
            <person name="Fitzgerald M."/>
            <person name="Haas B."/>
            <person name="Abouelleil A."/>
            <person name="Allen A.W."/>
            <person name="Alvarado L."/>
            <person name="Arachchi H.M."/>
            <person name="Berlin A.M."/>
            <person name="Chapman S.B."/>
            <person name="Gainer-Dewar J."/>
            <person name="Goldberg J."/>
            <person name="Griggs A."/>
            <person name="Gujja S."/>
            <person name="Hansen M."/>
            <person name="Howarth C."/>
            <person name="Imamovic A."/>
            <person name="Ireland A."/>
            <person name="Larimer J."/>
            <person name="McCowan C."/>
            <person name="Murphy C."/>
            <person name="Pearson M."/>
            <person name="Poon T.W."/>
            <person name="Priest M."/>
            <person name="Roberts A."/>
            <person name="Saif S."/>
            <person name="Shea T."/>
            <person name="Sisk P."/>
            <person name="Sykes S."/>
            <person name="Wortman J."/>
            <person name="Nusbaum C."/>
            <person name="Birren B."/>
        </authorList>
    </citation>
    <scope>NUCLEOTIDE SEQUENCE [LARGE SCALE GENOMIC DNA]</scope>
    <source>
        <strain evidence="3">maculatus3</strain>
    </source>
</reference>
<dbReference type="EnsemblMetazoa" id="AMAM005467-RA">
    <property type="protein sequence ID" value="AMAM005467-PA"/>
    <property type="gene ID" value="AMAM005467"/>
</dbReference>
<evidence type="ECO:0000313" key="3">
    <source>
        <dbReference type="Proteomes" id="UP000075901"/>
    </source>
</evidence>
<accession>A0A182SF06</accession>
<feature type="region of interest" description="Disordered" evidence="1">
    <location>
        <begin position="1"/>
        <end position="21"/>
    </location>
</feature>
<keyword evidence="3" id="KW-1185">Reference proteome</keyword>
<sequence>MIPNNQEQNQEQRANNNAEEGGATFDKEWFTNFQQFCVLMAAANRLRVQDLVDAAVRFLVGWREGKDMDEIREMMENLGSNVREPNQAGDALCNEFQHAHYTLK</sequence>